<proteinExistence type="predicted"/>
<comment type="caution">
    <text evidence="1">The sequence shown here is derived from an EMBL/GenBank/DDBJ whole genome shotgun (WGS) entry which is preliminary data.</text>
</comment>
<evidence type="ECO:0000313" key="1">
    <source>
        <dbReference type="EMBL" id="KAL1636417.1"/>
    </source>
</evidence>
<protein>
    <submittedName>
        <fullName evidence="1">Uncharacterized protein</fullName>
    </submittedName>
</protein>
<name>A0ABR3TAB3_9PEZI</name>
<dbReference type="Proteomes" id="UP001521184">
    <property type="component" value="Unassembled WGS sequence"/>
</dbReference>
<sequence length="246" mass="27269">MLQNTLNVMKEFTHNAILPILHWVSIHEHPITVFTTAACLIVLLDTTVHVARGLLRLLRRTADAGVPVIGPCLHALWLACHAGGLVVYAAAVRPASVTLRVAAFLFLAQILLNALPERLHREFPDVVPALGRVTVPYASRERVAWDEVEEHVRASLPVGLRPERVCVPRILARDNAWDKAVRYVVARVGGECVWVPSGCRGQDWAGTVACENPNVRLRMEDWVRELLDVGPQRGRRSRAKAGFTEG</sequence>
<keyword evidence="2" id="KW-1185">Reference proteome</keyword>
<reference evidence="1 2" key="1">
    <citation type="journal article" date="2023" name="Plant Dis.">
        <title>First Report of Diplodia intermedia Causing Canker and Dieback Diseases on Apple Trees in Canada.</title>
        <authorList>
            <person name="Ellouze W."/>
            <person name="Ilyukhin E."/>
            <person name="Sulman M."/>
            <person name="Ali S."/>
        </authorList>
    </citation>
    <scope>NUCLEOTIDE SEQUENCE [LARGE SCALE GENOMIC DNA]</scope>
    <source>
        <strain evidence="1 2">M45-28</strain>
    </source>
</reference>
<organism evidence="1 2">
    <name type="scientific">Diplodia intermedia</name>
    <dbReference type="NCBI Taxonomy" id="856260"/>
    <lineage>
        <taxon>Eukaryota</taxon>
        <taxon>Fungi</taxon>
        <taxon>Dikarya</taxon>
        <taxon>Ascomycota</taxon>
        <taxon>Pezizomycotina</taxon>
        <taxon>Dothideomycetes</taxon>
        <taxon>Dothideomycetes incertae sedis</taxon>
        <taxon>Botryosphaeriales</taxon>
        <taxon>Botryosphaeriaceae</taxon>
        <taxon>Diplodia</taxon>
    </lineage>
</organism>
<evidence type="ECO:0000313" key="2">
    <source>
        <dbReference type="Proteomes" id="UP001521184"/>
    </source>
</evidence>
<dbReference type="EMBL" id="JAKEKT020000101">
    <property type="protein sequence ID" value="KAL1636417.1"/>
    <property type="molecule type" value="Genomic_DNA"/>
</dbReference>
<gene>
    <name evidence="1" type="ORF">SLS58_009770</name>
</gene>
<accession>A0ABR3TAB3</accession>